<sequence length="364" mass="41024">MRSLSKFHILSVLAACSILYSAWVLTSRRYKLIAPVGSGSNFQVASDFEKRLVVFGDSWSDDNAKGAAVRVWTDGLCSMFACHQENLAQTAESSRQKYGGSVVDNTELEGLGLGLGWYEAPLADLGSQMQQWLEAEQTVMQSMPAEAVETRQNNTIISVGFGVWDLWNLVGTEYDDAKESVVHSVTTIFERLNDLSERWGTKDMRVILTMAPDVTFFPAFRPTPETQKDTVKLVEYWNNLLRNSAEEWDCGTIYLFDTNEFMLDQLRDWQLFAAGMEGAHGLGKNENPGWEDVTRPCVQRNSTLLGWTEKQCEHPEKYLFWDDMHLGPSAHRMMGEEIFHGIETLWLNQTESTSAVSGSRDATA</sequence>
<accession>A0ABR3Y6S0</accession>
<evidence type="ECO:0000313" key="3">
    <source>
        <dbReference type="Proteomes" id="UP001583193"/>
    </source>
</evidence>
<comment type="caution">
    <text evidence="2">The sequence shown here is derived from an EMBL/GenBank/DDBJ whole genome shotgun (WGS) entry which is preliminary data.</text>
</comment>
<dbReference type="Proteomes" id="UP001583193">
    <property type="component" value="Unassembled WGS sequence"/>
</dbReference>
<dbReference type="InterPro" id="IPR051058">
    <property type="entry name" value="GDSL_Est/Lipase"/>
</dbReference>
<keyword evidence="3" id="KW-1185">Reference proteome</keyword>
<proteinExistence type="predicted"/>
<protein>
    <submittedName>
        <fullName evidence="2">Uncharacterized protein</fullName>
    </submittedName>
</protein>
<gene>
    <name evidence="2" type="ORF">Plec18167_002747</name>
</gene>
<organism evidence="2 3">
    <name type="scientific">Paecilomyces lecythidis</name>
    <dbReference type="NCBI Taxonomy" id="3004212"/>
    <lineage>
        <taxon>Eukaryota</taxon>
        <taxon>Fungi</taxon>
        <taxon>Dikarya</taxon>
        <taxon>Ascomycota</taxon>
        <taxon>Pezizomycotina</taxon>
        <taxon>Eurotiomycetes</taxon>
        <taxon>Eurotiomycetidae</taxon>
        <taxon>Eurotiales</taxon>
        <taxon>Thermoascaceae</taxon>
        <taxon>Paecilomyces</taxon>
    </lineage>
</organism>
<dbReference type="PANTHER" id="PTHR45648">
    <property type="entry name" value="GDSL LIPASE/ACYLHYDROLASE FAMILY PROTEIN (AFU_ORTHOLOGUE AFUA_4G14700)"/>
    <property type="match status" value="1"/>
</dbReference>
<dbReference type="PANTHER" id="PTHR45648:SF22">
    <property type="entry name" value="GDSL LIPASE_ACYLHYDROLASE FAMILY PROTEIN (AFU_ORTHOLOGUE AFUA_4G14700)"/>
    <property type="match status" value="1"/>
</dbReference>
<keyword evidence="1" id="KW-0378">Hydrolase</keyword>
<dbReference type="InterPro" id="IPR036514">
    <property type="entry name" value="SGNH_hydro_sf"/>
</dbReference>
<dbReference type="SUPFAM" id="SSF52266">
    <property type="entry name" value="SGNH hydrolase"/>
    <property type="match status" value="1"/>
</dbReference>
<dbReference type="EMBL" id="JAVDPF010000005">
    <property type="protein sequence ID" value="KAL1883739.1"/>
    <property type="molecule type" value="Genomic_DNA"/>
</dbReference>
<reference evidence="2 3" key="1">
    <citation type="journal article" date="2024" name="IMA Fungus">
        <title>IMA Genome - F19 : A genome assembly and annotation guide to empower mycologists, including annotated draft genome sequences of Ceratocystis pirilliformis, Diaporthe australafricana, Fusarium ophioides, Paecilomyces lecythidis, and Sporothrix stenoceras.</title>
        <authorList>
            <person name="Aylward J."/>
            <person name="Wilson A.M."/>
            <person name="Visagie C.M."/>
            <person name="Spraker J."/>
            <person name="Barnes I."/>
            <person name="Buitendag C."/>
            <person name="Ceriani C."/>
            <person name="Del Mar Angel L."/>
            <person name="du Plessis D."/>
            <person name="Fuchs T."/>
            <person name="Gasser K."/>
            <person name="Kramer D."/>
            <person name="Li W."/>
            <person name="Munsamy K."/>
            <person name="Piso A."/>
            <person name="Price J.L."/>
            <person name="Sonnekus B."/>
            <person name="Thomas C."/>
            <person name="van der Nest A."/>
            <person name="van Dijk A."/>
            <person name="van Heerden A."/>
            <person name="van Vuuren N."/>
            <person name="Yilmaz N."/>
            <person name="Duong T.A."/>
            <person name="van der Merwe N.A."/>
            <person name="Wingfield M.J."/>
            <person name="Wingfield B.D."/>
        </authorList>
    </citation>
    <scope>NUCLEOTIDE SEQUENCE [LARGE SCALE GENOMIC DNA]</scope>
    <source>
        <strain evidence="2 3">CMW 18167</strain>
    </source>
</reference>
<dbReference type="Gene3D" id="3.40.50.1110">
    <property type="entry name" value="SGNH hydrolase"/>
    <property type="match status" value="1"/>
</dbReference>
<name>A0ABR3Y6S0_9EURO</name>
<evidence type="ECO:0000256" key="1">
    <source>
        <dbReference type="ARBA" id="ARBA00022801"/>
    </source>
</evidence>
<dbReference type="CDD" id="cd01846">
    <property type="entry name" value="fatty_acyltransferase_like"/>
    <property type="match status" value="1"/>
</dbReference>
<evidence type="ECO:0000313" key="2">
    <source>
        <dbReference type="EMBL" id="KAL1883739.1"/>
    </source>
</evidence>